<feature type="domain" description="Endo-beta-N-acetylglucosaminidase D-like D2" evidence="1">
    <location>
        <begin position="194"/>
        <end position="283"/>
    </location>
</feature>
<comment type="caution">
    <text evidence="2">The sequence shown here is derived from an EMBL/GenBank/DDBJ whole genome shotgun (WGS) entry which is preliminary data.</text>
</comment>
<dbReference type="GO" id="GO:0033925">
    <property type="term" value="F:mannosyl-glycoprotein endo-beta-N-acetylglucosaminidase activity"/>
    <property type="evidence" value="ECO:0007669"/>
    <property type="project" value="InterPro"/>
</dbReference>
<dbReference type="InterPro" id="IPR032979">
    <property type="entry name" value="ENGase"/>
</dbReference>
<dbReference type="RefSeq" id="WP_070195851.1">
    <property type="nucleotide sequence ID" value="NZ_LJGU01000114.1"/>
</dbReference>
<dbReference type="Gene3D" id="2.60.120.260">
    <property type="entry name" value="Galactose-binding domain-like"/>
    <property type="match status" value="1"/>
</dbReference>
<dbReference type="PANTHER" id="PTHR13246:SF1">
    <property type="entry name" value="CYTOSOLIC ENDO-BETA-N-ACETYLGLUCOSAMINIDASE"/>
    <property type="match status" value="1"/>
</dbReference>
<organism evidence="2 3">
    <name type="scientific">Streptomyces oceani</name>
    <dbReference type="NCBI Taxonomy" id="1075402"/>
    <lineage>
        <taxon>Bacteria</taxon>
        <taxon>Bacillati</taxon>
        <taxon>Actinomycetota</taxon>
        <taxon>Actinomycetes</taxon>
        <taxon>Kitasatosporales</taxon>
        <taxon>Streptomycetaceae</taxon>
        <taxon>Streptomyces</taxon>
    </lineage>
</organism>
<protein>
    <recommendedName>
        <fullName evidence="1">Endo-beta-N-acetylglucosaminidase D-like D2 domain-containing protein</fullName>
    </recommendedName>
</protein>
<gene>
    <name evidence="2" type="ORF">AN216_07730</name>
</gene>
<keyword evidence="3" id="KW-1185">Reference proteome</keyword>
<reference evidence="2 3" key="1">
    <citation type="journal article" date="2016" name="Front. Microbiol.">
        <title>Comparative Genomics Analysis of Streptomyces Species Reveals Their Adaptation to the Marine Environment and Their Diversity at the Genomic Level.</title>
        <authorList>
            <person name="Tian X."/>
            <person name="Zhang Z."/>
            <person name="Yang T."/>
            <person name="Chen M."/>
            <person name="Li J."/>
            <person name="Chen F."/>
            <person name="Yang J."/>
            <person name="Li W."/>
            <person name="Zhang B."/>
            <person name="Zhang Z."/>
            <person name="Wu J."/>
            <person name="Zhang C."/>
            <person name="Long L."/>
            <person name="Xiao J."/>
        </authorList>
    </citation>
    <scope>NUCLEOTIDE SEQUENCE [LARGE SCALE GENOMIC DNA]</scope>
    <source>
        <strain evidence="2 3">SCSIO 02100</strain>
    </source>
</reference>
<evidence type="ECO:0000313" key="2">
    <source>
        <dbReference type="EMBL" id="OEV04109.1"/>
    </source>
</evidence>
<evidence type="ECO:0000313" key="3">
    <source>
        <dbReference type="Proteomes" id="UP000176101"/>
    </source>
</evidence>
<dbReference type="Pfam" id="PF21910">
    <property type="entry name" value="GH85_C"/>
    <property type="match status" value="1"/>
</dbReference>
<dbReference type="OrthoDB" id="1089471at2"/>
<accession>A0A1E7KJH2</accession>
<dbReference type="InterPro" id="IPR054110">
    <property type="entry name" value="EndoD-like_D2"/>
</dbReference>
<evidence type="ECO:0000259" key="1">
    <source>
        <dbReference type="Pfam" id="PF21910"/>
    </source>
</evidence>
<dbReference type="InterPro" id="IPR013783">
    <property type="entry name" value="Ig-like_fold"/>
</dbReference>
<dbReference type="GO" id="GO:0005975">
    <property type="term" value="P:carbohydrate metabolic process"/>
    <property type="evidence" value="ECO:0007669"/>
    <property type="project" value="UniProtKB-ARBA"/>
</dbReference>
<name>A0A1E7KJH2_9ACTN</name>
<sequence length="284" mass="31523">MIGAFPFVTRFNTGHGRSFFLEGKRASEAEWNNASIQDILPTWQFWTRSGGSGEPLTVDYDYDQAYDGGCALRVSGELGPDNPTTVRLFKTRLRVTGGERLSVTYATGAAGEDSGLEVGVLLADDPERFVWLPVGVAANRTWNHFTQHLDAFRGRTIAAVGVRVSAARRRAYALHLGELALLEGGRPRRPERPRDFTVDAVHPDGDRAEVFLSWRFAGTGVWYYDIHRELPRGGRQAVGRILDEVYYVKTLTRLAEESSTTLQLTAVGPDGTRGAPARVRVRWT</sequence>
<dbReference type="STRING" id="1075402.AN216_07730"/>
<proteinExistence type="predicted"/>
<dbReference type="Gene3D" id="2.60.40.10">
    <property type="entry name" value="Immunoglobulins"/>
    <property type="match status" value="1"/>
</dbReference>
<dbReference type="PANTHER" id="PTHR13246">
    <property type="entry name" value="ENDO BETA N-ACETYLGLUCOSAMINIDASE"/>
    <property type="match status" value="1"/>
</dbReference>
<dbReference type="PATRIC" id="fig|1075402.3.peg.4350"/>
<dbReference type="Proteomes" id="UP000176101">
    <property type="component" value="Unassembled WGS sequence"/>
</dbReference>
<dbReference type="AlphaFoldDB" id="A0A1E7KJH2"/>
<dbReference type="EMBL" id="LJGU01000114">
    <property type="protein sequence ID" value="OEV04109.1"/>
    <property type="molecule type" value="Genomic_DNA"/>
</dbReference>